<proteinExistence type="inferred from homology"/>
<dbReference type="FunFam" id="2.20.25.80:FF:000003">
    <property type="entry name" value="WRKY transcription factor 57"/>
    <property type="match status" value="1"/>
</dbReference>
<keyword evidence="6" id="KW-0539">Nucleus</keyword>
<dbReference type="AlphaFoldDB" id="A0A5N6QTI5"/>
<evidence type="ECO:0000256" key="6">
    <source>
        <dbReference type="ARBA" id="ARBA00023242"/>
    </source>
</evidence>
<dbReference type="InterPro" id="IPR036576">
    <property type="entry name" value="WRKY_dom_sf"/>
</dbReference>
<dbReference type="GO" id="GO:0043565">
    <property type="term" value="F:sequence-specific DNA binding"/>
    <property type="evidence" value="ECO:0007669"/>
    <property type="project" value="InterPro"/>
</dbReference>
<evidence type="ECO:0000256" key="7">
    <source>
        <dbReference type="SAM" id="MobiDB-lite"/>
    </source>
</evidence>
<evidence type="ECO:0000313" key="9">
    <source>
        <dbReference type="EMBL" id="KAE8009319.1"/>
    </source>
</evidence>
<name>A0A5N6QTI5_9ROSI</name>
<evidence type="ECO:0000313" key="10">
    <source>
        <dbReference type="Proteomes" id="UP000327013"/>
    </source>
</evidence>
<dbReference type="PANTHER" id="PTHR31221">
    <property type="entry name" value="WRKY TRANSCRIPTION FACTOR PROTEIN 1-RELATED"/>
    <property type="match status" value="1"/>
</dbReference>
<feature type="domain" description="WRKY" evidence="8">
    <location>
        <begin position="166"/>
        <end position="231"/>
    </location>
</feature>
<dbReference type="PANTHER" id="PTHR31221:SF289">
    <property type="entry name" value="WRKY TRANSCRIPTION FACTOR 68"/>
    <property type="match status" value="1"/>
</dbReference>
<accession>A0A5N6QTI5</accession>
<evidence type="ECO:0000256" key="5">
    <source>
        <dbReference type="ARBA" id="ARBA00023163"/>
    </source>
</evidence>
<keyword evidence="4" id="KW-0238">DNA-binding</keyword>
<feature type="region of interest" description="Disordered" evidence="7">
    <location>
        <begin position="1"/>
        <end position="22"/>
    </location>
</feature>
<evidence type="ECO:0000256" key="4">
    <source>
        <dbReference type="ARBA" id="ARBA00023125"/>
    </source>
</evidence>
<feature type="compositionally biased region" description="Low complexity" evidence="7">
    <location>
        <begin position="90"/>
        <end position="101"/>
    </location>
</feature>
<evidence type="ECO:0000256" key="1">
    <source>
        <dbReference type="ARBA" id="ARBA00004123"/>
    </source>
</evidence>
<organism evidence="9 10">
    <name type="scientific">Carpinus fangiana</name>
    <dbReference type="NCBI Taxonomy" id="176857"/>
    <lineage>
        <taxon>Eukaryota</taxon>
        <taxon>Viridiplantae</taxon>
        <taxon>Streptophyta</taxon>
        <taxon>Embryophyta</taxon>
        <taxon>Tracheophyta</taxon>
        <taxon>Spermatophyta</taxon>
        <taxon>Magnoliopsida</taxon>
        <taxon>eudicotyledons</taxon>
        <taxon>Gunneridae</taxon>
        <taxon>Pentapetalae</taxon>
        <taxon>rosids</taxon>
        <taxon>fabids</taxon>
        <taxon>Fagales</taxon>
        <taxon>Betulaceae</taxon>
        <taxon>Carpinus</taxon>
    </lineage>
</organism>
<comment type="similarity">
    <text evidence="2">Belongs to the WRKY group II-c family.</text>
</comment>
<feature type="compositionally biased region" description="Basic and acidic residues" evidence="7">
    <location>
        <begin position="102"/>
        <end position="111"/>
    </location>
</feature>
<dbReference type="GO" id="GO:0003700">
    <property type="term" value="F:DNA-binding transcription factor activity"/>
    <property type="evidence" value="ECO:0007669"/>
    <property type="project" value="InterPro"/>
</dbReference>
<protein>
    <recommendedName>
        <fullName evidence="8">WRKY domain-containing protein</fullName>
    </recommendedName>
</protein>
<dbReference type="InterPro" id="IPR003657">
    <property type="entry name" value="WRKY_dom"/>
</dbReference>
<dbReference type="OrthoDB" id="1927637at2759"/>
<dbReference type="Gene3D" id="2.20.25.80">
    <property type="entry name" value="WRKY domain"/>
    <property type="match status" value="1"/>
</dbReference>
<sequence>MERKEAIKTEETVGSSSFSDHISDSCQFSGIFDFSEGDKSSLGFMELLGVQDYSPSLFDLPHPPSMAPSAPLPPTAVKECSEVLNPPATPNSSISSASSEAVNDHEQTKAVDEEEEEQQEKTKKHVFEVDGFFWVWSLFLWGFRLKPKKTNQKRQREPRFAFMTKSEVDHLEDGYRWRKYGQKAVKNSPFPRSYYRCTTSSCNVKKRVERSFTDPTIVVTTYEGQHTHPSPVMPRQMLAGALPDSSLSAGRATGFAMPMQRSLFCHYQQQQRQVQQSLIHNLSPSNFACNGGGLTNPAGSYLREIRFCNPAGSALLRDHGLLQDVVPSHMLKEE</sequence>
<feature type="region of interest" description="Disordered" evidence="7">
    <location>
        <begin position="82"/>
        <end position="121"/>
    </location>
</feature>
<keyword evidence="10" id="KW-1185">Reference proteome</keyword>
<reference evidence="9 10" key="1">
    <citation type="submission" date="2019-06" db="EMBL/GenBank/DDBJ databases">
        <title>A chromosomal-level reference genome of Carpinus fangiana (Coryloideae, Betulaceae).</title>
        <authorList>
            <person name="Yang X."/>
            <person name="Wang Z."/>
            <person name="Zhang L."/>
            <person name="Hao G."/>
            <person name="Liu J."/>
            <person name="Yang Y."/>
        </authorList>
    </citation>
    <scope>NUCLEOTIDE SEQUENCE [LARGE SCALE GENOMIC DNA]</scope>
    <source>
        <strain evidence="9">Cfa_2016G</strain>
        <tissue evidence="9">Leaf</tissue>
    </source>
</reference>
<evidence type="ECO:0000259" key="8">
    <source>
        <dbReference type="PROSITE" id="PS50811"/>
    </source>
</evidence>
<comment type="subcellular location">
    <subcellularLocation>
        <location evidence="1">Nucleus</location>
    </subcellularLocation>
</comment>
<dbReference type="SUPFAM" id="SSF118290">
    <property type="entry name" value="WRKY DNA-binding domain"/>
    <property type="match status" value="1"/>
</dbReference>
<dbReference type="GO" id="GO:0005634">
    <property type="term" value="C:nucleus"/>
    <property type="evidence" value="ECO:0007669"/>
    <property type="project" value="UniProtKB-SubCell"/>
</dbReference>
<dbReference type="Proteomes" id="UP000327013">
    <property type="component" value="Chromosome 2"/>
</dbReference>
<feature type="compositionally biased region" description="Basic and acidic residues" evidence="7">
    <location>
        <begin position="1"/>
        <end position="11"/>
    </location>
</feature>
<dbReference type="InterPro" id="IPR044810">
    <property type="entry name" value="WRKY_plant"/>
</dbReference>
<dbReference type="PROSITE" id="PS50811">
    <property type="entry name" value="WRKY"/>
    <property type="match status" value="1"/>
</dbReference>
<keyword evidence="3" id="KW-0805">Transcription regulation</keyword>
<dbReference type="InterPro" id="IPR017396">
    <property type="entry name" value="TF_WRKY_IIc"/>
</dbReference>
<keyword evidence="5" id="KW-0804">Transcription</keyword>
<dbReference type="Pfam" id="PF03106">
    <property type="entry name" value="WRKY"/>
    <property type="match status" value="1"/>
</dbReference>
<dbReference type="SMART" id="SM00774">
    <property type="entry name" value="WRKY"/>
    <property type="match status" value="1"/>
</dbReference>
<dbReference type="PIRSF" id="PIRSF038130">
    <property type="entry name" value="TF_WRKY_IIc"/>
    <property type="match status" value="1"/>
</dbReference>
<dbReference type="EMBL" id="CM017322">
    <property type="protein sequence ID" value="KAE8009319.1"/>
    <property type="molecule type" value="Genomic_DNA"/>
</dbReference>
<evidence type="ECO:0000256" key="3">
    <source>
        <dbReference type="ARBA" id="ARBA00023015"/>
    </source>
</evidence>
<gene>
    <name evidence="9" type="ORF">FH972_005763</name>
</gene>
<evidence type="ECO:0000256" key="2">
    <source>
        <dbReference type="ARBA" id="ARBA00008964"/>
    </source>
</evidence>